<reference evidence="3" key="1">
    <citation type="submission" date="2021-03" db="EMBL/GenBank/DDBJ databases">
        <authorList>
            <person name="Peeters C."/>
        </authorList>
    </citation>
    <scope>NUCLEOTIDE SEQUENCE</scope>
    <source>
        <strain evidence="3">LMG 31506</strain>
    </source>
</reference>
<keyword evidence="4" id="KW-1185">Reference proteome</keyword>
<evidence type="ECO:0000313" key="4">
    <source>
        <dbReference type="Proteomes" id="UP000672934"/>
    </source>
</evidence>
<evidence type="ECO:0008006" key="5">
    <source>
        <dbReference type="Google" id="ProtNLM"/>
    </source>
</evidence>
<feature type="signal peptide" evidence="2">
    <location>
        <begin position="1"/>
        <end position="25"/>
    </location>
</feature>
<dbReference type="EMBL" id="CAJPUY010000008">
    <property type="protein sequence ID" value="CAG2142063.1"/>
    <property type="molecule type" value="Genomic_DNA"/>
</dbReference>
<feature type="chain" id="PRO_5037449326" description="Mechanosensitive ion channel protein MscS" evidence="2">
    <location>
        <begin position="26"/>
        <end position="121"/>
    </location>
</feature>
<protein>
    <recommendedName>
        <fullName evidence="5">Mechanosensitive ion channel protein MscS</fullName>
    </recommendedName>
</protein>
<keyword evidence="2" id="KW-0732">Signal</keyword>
<keyword evidence="1" id="KW-0812">Transmembrane</keyword>
<comment type="caution">
    <text evidence="3">The sequence shown here is derived from an EMBL/GenBank/DDBJ whole genome shotgun (WGS) entry which is preliminary data.</text>
</comment>
<dbReference type="RefSeq" id="WP_211947549.1">
    <property type="nucleotide sequence ID" value="NZ_CAJPUY010000008.1"/>
</dbReference>
<evidence type="ECO:0000256" key="2">
    <source>
        <dbReference type="SAM" id="SignalP"/>
    </source>
</evidence>
<evidence type="ECO:0000313" key="3">
    <source>
        <dbReference type="EMBL" id="CAG2142063.1"/>
    </source>
</evidence>
<feature type="transmembrane region" description="Helical" evidence="1">
    <location>
        <begin position="35"/>
        <end position="56"/>
    </location>
</feature>
<evidence type="ECO:0000256" key="1">
    <source>
        <dbReference type="SAM" id="Phobius"/>
    </source>
</evidence>
<keyword evidence="1" id="KW-1133">Transmembrane helix</keyword>
<gene>
    <name evidence="3" type="ORF">LMG31506_02599</name>
</gene>
<keyword evidence="1" id="KW-0472">Membrane</keyword>
<organism evidence="3 4">
    <name type="scientific">Cupriavidus yeoncheonensis</name>
    <dbReference type="NCBI Taxonomy" id="1462994"/>
    <lineage>
        <taxon>Bacteria</taxon>
        <taxon>Pseudomonadati</taxon>
        <taxon>Pseudomonadota</taxon>
        <taxon>Betaproteobacteria</taxon>
        <taxon>Burkholderiales</taxon>
        <taxon>Burkholderiaceae</taxon>
        <taxon>Cupriavidus</taxon>
    </lineage>
</organism>
<proteinExistence type="predicted"/>
<name>A0A916IUU3_9BURK</name>
<dbReference type="AlphaFoldDB" id="A0A916IUU3"/>
<dbReference type="Proteomes" id="UP000672934">
    <property type="component" value="Unassembled WGS sequence"/>
</dbReference>
<accession>A0A916IUU3</accession>
<sequence>MRPSIRIASAAAVSLALLAAGPASAHERYHHGGGSQAGVALAVGALVGLAFGAAVASAPVAYAPAPVAYAPAPVAYAPPARVSYAAPAVPPGYCYRDDVGGYVPCAPQARGYYEAPVSYGY</sequence>